<comment type="caution">
    <text evidence="2">The sequence shown here is derived from an EMBL/GenBank/DDBJ whole genome shotgun (WGS) entry which is preliminary data.</text>
</comment>
<dbReference type="GO" id="GO:0009116">
    <property type="term" value="P:nucleoside metabolic process"/>
    <property type="evidence" value="ECO:0007669"/>
    <property type="project" value="InterPro"/>
</dbReference>
<evidence type="ECO:0000313" key="2">
    <source>
        <dbReference type="EMBL" id="GAD94891.1"/>
    </source>
</evidence>
<dbReference type="InterPro" id="IPR035994">
    <property type="entry name" value="Nucleoside_phosphorylase_sf"/>
</dbReference>
<evidence type="ECO:0000259" key="1">
    <source>
        <dbReference type="Pfam" id="PF01048"/>
    </source>
</evidence>
<dbReference type="InParanoid" id="V5FYU8"/>
<keyword evidence="3" id="KW-1185">Reference proteome</keyword>
<dbReference type="Gene3D" id="3.40.50.1580">
    <property type="entry name" value="Nucleoside phosphorylase domain"/>
    <property type="match status" value="1"/>
</dbReference>
<dbReference type="SUPFAM" id="SSF53167">
    <property type="entry name" value="Purine and uridine phosphorylases"/>
    <property type="match status" value="1"/>
</dbReference>
<name>V5FYU8_BYSSN</name>
<dbReference type="Pfam" id="PF01048">
    <property type="entry name" value="PNP_UDP_1"/>
    <property type="match status" value="1"/>
</dbReference>
<dbReference type="InterPro" id="IPR000845">
    <property type="entry name" value="Nucleoside_phosphorylase_d"/>
</dbReference>
<dbReference type="InterPro" id="IPR053137">
    <property type="entry name" value="NLR-like"/>
</dbReference>
<evidence type="ECO:0000313" key="3">
    <source>
        <dbReference type="Proteomes" id="UP000018001"/>
    </source>
</evidence>
<dbReference type="PANTHER" id="PTHR46082">
    <property type="entry name" value="ATP/GTP-BINDING PROTEIN-RELATED"/>
    <property type="match status" value="1"/>
</dbReference>
<sequence>MRHSPHPNSAYTVGWISALPTEMAAAKGMRDEIHGAPQSSPVRKGRNSYLLGSLSGHKVALTSLPVDGMGGSSAAVVAANMLSMFPNVRIGLLVGIGGGIPNYDGPKTRDIRLGDVVISSDQKSGGVIAHDFGRRLGDGTFEDNYHLNRPPRLLRTALSHMEMEHMVQGNQISDHIHPSMQKDGFGLPAEAHDILFEANYQHEGGATCATCNPDRAIRSRPDHPDRKPVIHYGVIASGSSIIKHAPTRDQIMKEHNAICVDREAIGLMNHFTSLVIRGIADYADSHKNDQWHAYAAATAAACAKELLQYVPLREKNQAETAKRGLRWLDPIKSYMRVLSGRGKS</sequence>
<organism evidence="2 3">
    <name type="scientific">Byssochlamys spectabilis (strain No. 5 / NBRC 109023)</name>
    <name type="common">Paecilomyces variotii</name>
    <dbReference type="NCBI Taxonomy" id="1356009"/>
    <lineage>
        <taxon>Eukaryota</taxon>
        <taxon>Fungi</taxon>
        <taxon>Dikarya</taxon>
        <taxon>Ascomycota</taxon>
        <taxon>Pezizomycotina</taxon>
        <taxon>Eurotiomycetes</taxon>
        <taxon>Eurotiomycetidae</taxon>
        <taxon>Eurotiales</taxon>
        <taxon>Thermoascaceae</taxon>
        <taxon>Paecilomyces</taxon>
    </lineage>
</organism>
<dbReference type="Proteomes" id="UP000018001">
    <property type="component" value="Unassembled WGS sequence"/>
</dbReference>
<protein>
    <recommendedName>
        <fullName evidence="1">Nucleoside phosphorylase domain-containing protein</fullName>
    </recommendedName>
</protein>
<proteinExistence type="predicted"/>
<accession>V5FYU8</accession>
<dbReference type="GO" id="GO:0003824">
    <property type="term" value="F:catalytic activity"/>
    <property type="evidence" value="ECO:0007669"/>
    <property type="project" value="InterPro"/>
</dbReference>
<feature type="domain" description="Nucleoside phosphorylase" evidence="1">
    <location>
        <begin position="13"/>
        <end position="301"/>
    </location>
</feature>
<dbReference type="OrthoDB" id="1577640at2759"/>
<dbReference type="AlphaFoldDB" id="V5FYU8"/>
<reference evidence="3" key="1">
    <citation type="journal article" date="2014" name="Genome Announc.">
        <title>Draft genome sequence of the formaldehyde-resistant fungus Byssochlamys spectabilis No. 5 (anamorph Paecilomyces variotii No. 5) (NBRC109023).</title>
        <authorList>
            <person name="Oka T."/>
            <person name="Ekino K."/>
            <person name="Fukuda K."/>
            <person name="Nomura Y."/>
        </authorList>
    </citation>
    <scope>NUCLEOTIDE SEQUENCE [LARGE SCALE GENOMIC DNA]</scope>
    <source>
        <strain evidence="3">No. 5 / NBRC 109023</strain>
    </source>
</reference>
<gene>
    <name evidence="2" type="ORF">PVAR5_3524</name>
</gene>
<dbReference type="HOGENOM" id="CLU_000288_34_22_1"/>
<dbReference type="PANTHER" id="PTHR46082:SF11">
    <property type="entry name" value="AAA+ ATPASE DOMAIN-CONTAINING PROTEIN-RELATED"/>
    <property type="match status" value="1"/>
</dbReference>
<dbReference type="EMBL" id="BAUL01000105">
    <property type="protein sequence ID" value="GAD94891.1"/>
    <property type="molecule type" value="Genomic_DNA"/>
</dbReference>